<accession>A0A9P1EDF5</accession>
<organism evidence="2 3">
    <name type="scientific">Cuscuta europaea</name>
    <name type="common">European dodder</name>
    <dbReference type="NCBI Taxonomy" id="41803"/>
    <lineage>
        <taxon>Eukaryota</taxon>
        <taxon>Viridiplantae</taxon>
        <taxon>Streptophyta</taxon>
        <taxon>Embryophyta</taxon>
        <taxon>Tracheophyta</taxon>
        <taxon>Spermatophyta</taxon>
        <taxon>Magnoliopsida</taxon>
        <taxon>eudicotyledons</taxon>
        <taxon>Gunneridae</taxon>
        <taxon>Pentapetalae</taxon>
        <taxon>asterids</taxon>
        <taxon>lamiids</taxon>
        <taxon>Solanales</taxon>
        <taxon>Convolvulaceae</taxon>
        <taxon>Cuscuteae</taxon>
        <taxon>Cuscuta</taxon>
        <taxon>Cuscuta subgen. Cuscuta</taxon>
    </lineage>
</organism>
<feature type="region of interest" description="Disordered" evidence="1">
    <location>
        <begin position="19"/>
        <end position="113"/>
    </location>
</feature>
<protein>
    <submittedName>
        <fullName evidence="2">Uncharacterized protein</fullName>
    </submittedName>
</protein>
<evidence type="ECO:0000313" key="2">
    <source>
        <dbReference type="EMBL" id="CAH9098756.1"/>
    </source>
</evidence>
<feature type="compositionally biased region" description="Basic and acidic residues" evidence="1">
    <location>
        <begin position="88"/>
        <end position="113"/>
    </location>
</feature>
<dbReference type="EMBL" id="CAMAPE010000036">
    <property type="protein sequence ID" value="CAH9098756.1"/>
    <property type="molecule type" value="Genomic_DNA"/>
</dbReference>
<proteinExistence type="predicted"/>
<keyword evidence="3" id="KW-1185">Reference proteome</keyword>
<dbReference type="Proteomes" id="UP001152484">
    <property type="component" value="Unassembled WGS sequence"/>
</dbReference>
<evidence type="ECO:0000313" key="3">
    <source>
        <dbReference type="Proteomes" id="UP001152484"/>
    </source>
</evidence>
<gene>
    <name evidence="2" type="ORF">CEURO_LOCUS14373</name>
</gene>
<evidence type="ECO:0000256" key="1">
    <source>
        <dbReference type="SAM" id="MobiDB-lite"/>
    </source>
</evidence>
<dbReference type="AlphaFoldDB" id="A0A9P1EDF5"/>
<sequence length="127" mass="14363">MVVGKVKLVRSVANKNIERRDVGKHKGGVIETRHSLRPHKPCSTSDEAIHFTEEEEEYRDEGNDSFKDVSVGGRTNNDDDFEDVQVQKNDEDKALGKKEEEGKVNNAERRIPNTEHKVISARVCTCT</sequence>
<reference evidence="2" key="1">
    <citation type="submission" date="2022-07" db="EMBL/GenBank/DDBJ databases">
        <authorList>
            <person name="Macas J."/>
            <person name="Novak P."/>
            <person name="Neumann P."/>
        </authorList>
    </citation>
    <scope>NUCLEOTIDE SEQUENCE</scope>
</reference>
<name>A0A9P1EDF5_CUSEU</name>
<comment type="caution">
    <text evidence="2">The sequence shown here is derived from an EMBL/GenBank/DDBJ whole genome shotgun (WGS) entry which is preliminary data.</text>
</comment>